<reference evidence="2" key="2">
    <citation type="journal article" date="2015" name="Fish Shellfish Immunol.">
        <title>Early steps in the European eel (Anguilla anguilla)-Vibrio vulnificus interaction in the gills: Role of the RtxA13 toxin.</title>
        <authorList>
            <person name="Callol A."/>
            <person name="Pajuelo D."/>
            <person name="Ebbesson L."/>
            <person name="Teles M."/>
            <person name="MacKenzie S."/>
            <person name="Amaro C."/>
        </authorList>
    </citation>
    <scope>NUCLEOTIDE SEQUENCE</scope>
</reference>
<dbReference type="PROSITE" id="PS51034">
    <property type="entry name" value="ZP_2"/>
    <property type="match status" value="1"/>
</dbReference>
<dbReference type="InterPro" id="IPR001507">
    <property type="entry name" value="ZP_dom"/>
</dbReference>
<name>A0A0E9U803_ANGAN</name>
<sequence>MYFLCEIRLC</sequence>
<proteinExistence type="predicted"/>
<protein>
    <recommendedName>
        <fullName evidence="1">ZP domain-containing protein</fullName>
    </recommendedName>
</protein>
<organism evidence="2">
    <name type="scientific">Anguilla anguilla</name>
    <name type="common">European freshwater eel</name>
    <name type="synonym">Muraena anguilla</name>
    <dbReference type="NCBI Taxonomy" id="7936"/>
    <lineage>
        <taxon>Eukaryota</taxon>
        <taxon>Metazoa</taxon>
        <taxon>Chordata</taxon>
        <taxon>Craniata</taxon>
        <taxon>Vertebrata</taxon>
        <taxon>Euteleostomi</taxon>
        <taxon>Actinopterygii</taxon>
        <taxon>Neopterygii</taxon>
        <taxon>Teleostei</taxon>
        <taxon>Anguilliformes</taxon>
        <taxon>Anguillidae</taxon>
        <taxon>Anguilla</taxon>
    </lineage>
</organism>
<feature type="domain" description="ZP" evidence="1">
    <location>
        <begin position="1"/>
        <end position="10"/>
    </location>
</feature>
<dbReference type="EMBL" id="GBXM01046725">
    <property type="protein sequence ID" value="JAH61852.1"/>
    <property type="molecule type" value="Transcribed_RNA"/>
</dbReference>
<evidence type="ECO:0000259" key="1">
    <source>
        <dbReference type="PROSITE" id="PS51034"/>
    </source>
</evidence>
<evidence type="ECO:0000313" key="2">
    <source>
        <dbReference type="EMBL" id="JAH61852.1"/>
    </source>
</evidence>
<reference evidence="2" key="1">
    <citation type="submission" date="2014-11" db="EMBL/GenBank/DDBJ databases">
        <authorList>
            <person name="Amaro Gonzalez C."/>
        </authorList>
    </citation>
    <scope>NUCLEOTIDE SEQUENCE</scope>
</reference>
<accession>A0A0E9U803</accession>